<organism evidence="1 2">
    <name type="scientific">Massariosphaeria phaeospora</name>
    <dbReference type="NCBI Taxonomy" id="100035"/>
    <lineage>
        <taxon>Eukaryota</taxon>
        <taxon>Fungi</taxon>
        <taxon>Dikarya</taxon>
        <taxon>Ascomycota</taxon>
        <taxon>Pezizomycotina</taxon>
        <taxon>Dothideomycetes</taxon>
        <taxon>Pleosporomycetidae</taxon>
        <taxon>Pleosporales</taxon>
        <taxon>Pleosporales incertae sedis</taxon>
        <taxon>Massariosphaeria</taxon>
    </lineage>
</organism>
<evidence type="ECO:0000313" key="2">
    <source>
        <dbReference type="Proteomes" id="UP000481861"/>
    </source>
</evidence>
<accession>A0A7C8MMZ3</accession>
<name>A0A7C8MMZ3_9PLEO</name>
<comment type="caution">
    <text evidence="1">The sequence shown here is derived from an EMBL/GenBank/DDBJ whole genome shotgun (WGS) entry which is preliminary data.</text>
</comment>
<dbReference type="Proteomes" id="UP000481861">
    <property type="component" value="Unassembled WGS sequence"/>
</dbReference>
<dbReference type="AlphaFoldDB" id="A0A7C8MMZ3"/>
<protein>
    <submittedName>
        <fullName evidence="1">Uncharacterized protein</fullName>
    </submittedName>
</protein>
<keyword evidence="2" id="KW-1185">Reference proteome</keyword>
<dbReference type="OrthoDB" id="3938895at2759"/>
<sequence length="152" mass="15748">MLASTLLFAAFAAAAPMSDHVHKRAGGPIAKPIPSTCTVTNPLPTSSGAETYQPAPATSDALLYSAYYPSPSSNKTALAEQCLQQCYGYGDSTQCKTVYWAENVVTPAGYRGSPGGALQTGCVFFNRTLVNADFVPAPAGQATDAFAGNIQC</sequence>
<evidence type="ECO:0000313" key="1">
    <source>
        <dbReference type="EMBL" id="KAF2877402.1"/>
    </source>
</evidence>
<proteinExistence type="predicted"/>
<gene>
    <name evidence="1" type="ORF">BDV95DRAFT_589993</name>
</gene>
<dbReference type="EMBL" id="JAADJZ010000002">
    <property type="protein sequence ID" value="KAF2877402.1"/>
    <property type="molecule type" value="Genomic_DNA"/>
</dbReference>
<reference evidence="1 2" key="1">
    <citation type="submission" date="2020-01" db="EMBL/GenBank/DDBJ databases">
        <authorList>
            <consortium name="DOE Joint Genome Institute"/>
            <person name="Haridas S."/>
            <person name="Albert R."/>
            <person name="Binder M."/>
            <person name="Bloem J."/>
            <person name="Labutti K."/>
            <person name="Salamov A."/>
            <person name="Andreopoulos B."/>
            <person name="Baker S.E."/>
            <person name="Barry K."/>
            <person name="Bills G."/>
            <person name="Bluhm B.H."/>
            <person name="Cannon C."/>
            <person name="Castanera R."/>
            <person name="Culley D.E."/>
            <person name="Daum C."/>
            <person name="Ezra D."/>
            <person name="Gonzalez J.B."/>
            <person name="Henrissat B."/>
            <person name="Kuo A."/>
            <person name="Liang C."/>
            <person name="Lipzen A."/>
            <person name="Lutzoni F."/>
            <person name="Magnuson J."/>
            <person name="Mondo S."/>
            <person name="Nolan M."/>
            <person name="Ohm R."/>
            <person name="Pangilinan J."/>
            <person name="Park H.-J.H."/>
            <person name="Ramirez L."/>
            <person name="Alfaro M."/>
            <person name="Sun H."/>
            <person name="Tritt A."/>
            <person name="Yoshinaga Y."/>
            <person name="Zwiers L.-H.L."/>
            <person name="Turgeon B.G."/>
            <person name="Goodwin S.B."/>
            <person name="Spatafora J.W."/>
            <person name="Crous P.W."/>
            <person name="Grigoriev I.V."/>
        </authorList>
    </citation>
    <scope>NUCLEOTIDE SEQUENCE [LARGE SCALE GENOMIC DNA]</scope>
    <source>
        <strain evidence="1 2">CBS 611.86</strain>
    </source>
</reference>